<dbReference type="InterPro" id="IPR021323">
    <property type="entry name" value="DUF2927"/>
</dbReference>
<evidence type="ECO:0000313" key="2">
    <source>
        <dbReference type="EMBL" id="SHJ95803.1"/>
    </source>
</evidence>
<evidence type="ECO:0000313" key="3">
    <source>
        <dbReference type="Proteomes" id="UP000324252"/>
    </source>
</evidence>
<protein>
    <recommendedName>
        <fullName evidence="4">DUF2927 domain-containing protein</fullName>
    </recommendedName>
</protein>
<feature type="region of interest" description="Disordered" evidence="1">
    <location>
        <begin position="13"/>
        <end position="41"/>
    </location>
</feature>
<accession>A0A1H0H3R7</accession>
<evidence type="ECO:0000256" key="1">
    <source>
        <dbReference type="SAM" id="MobiDB-lite"/>
    </source>
</evidence>
<proteinExistence type="predicted"/>
<dbReference type="AlphaFoldDB" id="A0A1H0H3R7"/>
<keyword evidence="3" id="KW-1185">Reference proteome</keyword>
<evidence type="ECO:0008006" key="4">
    <source>
        <dbReference type="Google" id="ProtNLM"/>
    </source>
</evidence>
<dbReference type="Pfam" id="PF11150">
    <property type="entry name" value="DUF2927"/>
    <property type="match status" value="1"/>
</dbReference>
<name>A0A1H0H3R7_9RHOB</name>
<organism evidence="2 3">
    <name type="scientific">Lutimaribacter pacificus</name>
    <dbReference type="NCBI Taxonomy" id="391948"/>
    <lineage>
        <taxon>Bacteria</taxon>
        <taxon>Pseudomonadati</taxon>
        <taxon>Pseudomonadota</taxon>
        <taxon>Alphaproteobacteria</taxon>
        <taxon>Rhodobacterales</taxon>
        <taxon>Roseobacteraceae</taxon>
        <taxon>Lutimaribacter</taxon>
    </lineage>
</organism>
<reference evidence="2 3" key="1">
    <citation type="submission" date="2016-11" db="EMBL/GenBank/DDBJ databases">
        <authorList>
            <person name="Varghese N."/>
            <person name="Submissions S."/>
        </authorList>
    </citation>
    <scope>NUCLEOTIDE SEQUENCE [LARGE SCALE GENOMIC DNA]</scope>
    <source>
        <strain evidence="2 3">DSM 29620</strain>
    </source>
</reference>
<gene>
    <name evidence="2" type="ORF">SAMN05444142_102515</name>
</gene>
<dbReference type="EMBL" id="FQZZ01000002">
    <property type="protein sequence ID" value="SHJ95803.1"/>
    <property type="molecule type" value="Genomic_DNA"/>
</dbReference>
<dbReference type="Proteomes" id="UP000324252">
    <property type="component" value="Unassembled WGS sequence"/>
</dbReference>
<sequence length="308" mass="33838">MLAGAVALAGCDGMAPRNSVRPEPRPDQPRTAPAEPRNMPSEASATLATYYARVQADLLAQGLLRTDGGGPDTPYDAEMLIRNFEKLAFFDEYERGQGLRSARGTPGQLRRWTSPVRVTVEFGASVSQAQRATDRLVIDRYVARLARITGHPISTGANGNFHIMVLSEDDRAAALPRIQALVPNINPNSLDIIRTIPRSIHCLVIAFSDTRNDHVYRKAIAVVRAEHPDLLRRSCIHEEVAQGLGLANDSPLARPSIFNDDDEFALLTTHDEMLLKMLYDPRLKPGMTPDEARPIYSARARELAGGPS</sequence>
<dbReference type="RefSeq" id="WP_188129201.1">
    <property type="nucleotide sequence ID" value="NZ_FNIO01000003.1"/>
</dbReference>